<dbReference type="SMART" id="SM00636">
    <property type="entry name" value="Glyco_18"/>
    <property type="match status" value="1"/>
</dbReference>
<gene>
    <name evidence="17" type="ORF">CT0861_01798</name>
</gene>
<dbReference type="InterPro" id="IPR017853">
    <property type="entry name" value="GH"/>
</dbReference>
<feature type="domain" description="Chitin-binding type-1" evidence="15">
    <location>
        <begin position="29"/>
        <end position="66"/>
    </location>
</feature>
<dbReference type="GO" id="GO:0008061">
    <property type="term" value="F:chitin binding"/>
    <property type="evidence" value="ECO:0007669"/>
    <property type="project" value="UniProtKB-UniRule"/>
</dbReference>
<dbReference type="InterPro" id="IPR011583">
    <property type="entry name" value="Chitinase_II/V-like_cat"/>
</dbReference>
<dbReference type="InterPro" id="IPR001579">
    <property type="entry name" value="Glyco_hydro_18_chit_AS"/>
</dbReference>
<feature type="domain" description="GH18" evidence="16">
    <location>
        <begin position="121"/>
        <end position="478"/>
    </location>
</feature>
<dbReference type="PANTHER" id="PTHR11177:SF333">
    <property type="entry name" value="CHITINASE"/>
    <property type="match status" value="1"/>
</dbReference>
<evidence type="ECO:0000256" key="1">
    <source>
        <dbReference type="ARBA" id="ARBA00000822"/>
    </source>
</evidence>
<dbReference type="InterPro" id="IPR001002">
    <property type="entry name" value="Chitin-bd_1"/>
</dbReference>
<feature type="non-terminal residue" evidence="17">
    <location>
        <position position="1"/>
    </location>
</feature>
<keyword evidence="7 13" id="KW-0378">Hydrolase</keyword>
<dbReference type="InterPro" id="IPR050314">
    <property type="entry name" value="Glycosyl_Hydrlase_18"/>
</dbReference>
<feature type="disulfide bond" evidence="12">
    <location>
        <begin position="85"/>
        <end position="97"/>
    </location>
</feature>
<evidence type="ECO:0000256" key="12">
    <source>
        <dbReference type="PROSITE-ProRule" id="PRU00261"/>
    </source>
</evidence>
<evidence type="ECO:0000256" key="8">
    <source>
        <dbReference type="ARBA" id="ARBA00023024"/>
    </source>
</evidence>
<keyword evidence="8" id="KW-0146">Chitin degradation</keyword>
<protein>
    <recommendedName>
        <fullName evidence="4">chitinase</fullName>
        <ecNumber evidence="4">3.2.1.14</ecNumber>
    </recommendedName>
</protein>
<dbReference type="SUPFAM" id="SSF57016">
    <property type="entry name" value="Plant lectins/antimicrobial peptides"/>
    <property type="match status" value="2"/>
</dbReference>
<keyword evidence="10 13" id="KW-0326">Glycosidase</keyword>
<evidence type="ECO:0000256" key="14">
    <source>
        <dbReference type="SAM" id="SignalP"/>
    </source>
</evidence>
<dbReference type="PROSITE" id="PS51910">
    <property type="entry name" value="GH18_2"/>
    <property type="match status" value="1"/>
</dbReference>
<accession>A0A166V5S5</accession>
<evidence type="ECO:0000256" key="6">
    <source>
        <dbReference type="ARBA" id="ARBA00022669"/>
    </source>
</evidence>
<dbReference type="EC" id="3.2.1.14" evidence="4"/>
<dbReference type="Gene3D" id="3.10.50.10">
    <property type="match status" value="1"/>
</dbReference>
<feature type="disulfide bond" evidence="12">
    <location>
        <begin position="90"/>
        <end position="104"/>
    </location>
</feature>
<keyword evidence="18" id="KW-1185">Reference proteome</keyword>
<reference evidence="17 18" key="1">
    <citation type="submission" date="2015-06" db="EMBL/GenBank/DDBJ databases">
        <title>Survival trade-offs in plant roots during colonization by closely related pathogenic and mutualistic fungi.</title>
        <authorList>
            <person name="Hacquard S."/>
            <person name="Kracher B."/>
            <person name="Hiruma K."/>
            <person name="Weinman A."/>
            <person name="Muench P."/>
            <person name="Garrido Oter R."/>
            <person name="Ver Loren van Themaat E."/>
            <person name="Dallerey J.-F."/>
            <person name="Damm U."/>
            <person name="Henrissat B."/>
            <person name="Lespinet O."/>
            <person name="Thon M."/>
            <person name="Kemen E."/>
            <person name="McHardy A.C."/>
            <person name="Schulze-Lefert P."/>
            <person name="O'Connell R.J."/>
        </authorList>
    </citation>
    <scope>NUCLEOTIDE SEQUENCE [LARGE SCALE GENOMIC DNA]</scope>
    <source>
        <strain evidence="17 18">0861</strain>
    </source>
</reference>
<dbReference type="Gene3D" id="3.30.60.10">
    <property type="entry name" value="Endochitinase-like"/>
    <property type="match status" value="2"/>
</dbReference>
<dbReference type="AlphaFoldDB" id="A0A166V5S5"/>
<feature type="signal peptide" evidence="14">
    <location>
        <begin position="1"/>
        <end position="27"/>
    </location>
</feature>
<dbReference type="InterPro" id="IPR036861">
    <property type="entry name" value="Endochitinase-like_sf"/>
</dbReference>
<keyword evidence="5" id="KW-0964">Secreted</keyword>
<comment type="caution">
    <text evidence="17">The sequence shown here is derived from an EMBL/GenBank/DDBJ whole genome shotgun (WGS) entry which is preliminary data.</text>
</comment>
<evidence type="ECO:0000256" key="3">
    <source>
        <dbReference type="ARBA" id="ARBA00008682"/>
    </source>
</evidence>
<evidence type="ECO:0000259" key="16">
    <source>
        <dbReference type="PROSITE" id="PS51910"/>
    </source>
</evidence>
<dbReference type="InterPro" id="IPR001223">
    <property type="entry name" value="Glyco_hydro18_cat"/>
</dbReference>
<evidence type="ECO:0000256" key="9">
    <source>
        <dbReference type="ARBA" id="ARBA00023277"/>
    </source>
</evidence>
<keyword evidence="11" id="KW-0624">Polysaccharide degradation</keyword>
<dbReference type="PROSITE" id="PS00026">
    <property type="entry name" value="CHIT_BIND_I_1"/>
    <property type="match status" value="1"/>
</dbReference>
<feature type="disulfide bond" evidence="12">
    <location>
        <begin position="60"/>
        <end position="64"/>
    </location>
</feature>
<evidence type="ECO:0000256" key="4">
    <source>
        <dbReference type="ARBA" id="ARBA00012729"/>
    </source>
</evidence>
<dbReference type="GO" id="GO:0006032">
    <property type="term" value="P:chitin catabolic process"/>
    <property type="evidence" value="ECO:0007669"/>
    <property type="project" value="UniProtKB-KW"/>
</dbReference>
<comment type="caution">
    <text evidence="12">Lacks conserved residue(s) required for the propagation of feature annotation.</text>
</comment>
<keyword evidence="6 12" id="KW-0147">Chitin-binding</keyword>
<evidence type="ECO:0000313" key="17">
    <source>
        <dbReference type="EMBL" id="KZL74200.1"/>
    </source>
</evidence>
<comment type="subcellular location">
    <subcellularLocation>
        <location evidence="2">Secreted</location>
    </subcellularLocation>
</comment>
<feature type="disulfide bond" evidence="12">
    <location>
        <begin position="42"/>
        <end position="56"/>
    </location>
</feature>
<dbReference type="InterPro" id="IPR029070">
    <property type="entry name" value="Chitinase_insertion_sf"/>
</dbReference>
<name>A0A166V5S5_9PEZI</name>
<keyword evidence="9" id="KW-0119">Carbohydrate metabolism</keyword>
<evidence type="ECO:0000256" key="13">
    <source>
        <dbReference type="RuleBase" id="RU000489"/>
    </source>
</evidence>
<dbReference type="Gene3D" id="3.20.20.80">
    <property type="entry name" value="Glycosidases"/>
    <property type="match status" value="1"/>
</dbReference>
<feature type="domain" description="Chitin-binding type-1" evidence="15">
    <location>
        <begin position="67"/>
        <end position="116"/>
    </location>
</feature>
<sequence>LRELFTIMNKLLAFVFFLFCLVQLSLQQEAECSASKQCPAGCCSSAGFCGYGPDYCGKGCLSTCERKSECNPGWDSSLYSEKETCPLNVCCSKHGFCGFTEEFCADDKVKRPSCSSDKAVTRVMGYFESWAPSKRPCYSMQPEAIPYGQYTHIIFSFATINPKTFKVSVGDSQTEYLMSRIGSIKVIQPDIKIWVALGGWAFNDPGPTQTTFSDIAASSAHTKTFLDSLVQMCNKYGFDGVDIDWEYPVAEDRNGRPEDYKNIVTFMKALRERMKDSKRGVSMAIPASYWYLQNFDIKALEAHVDWFNIMSYDVHGSWDIDNEWTGPWVNSHTNMTEIQLALDLLWRNDISPTKVTMGMSFYSRSFTLTDPGCSKLGCRVSSGGNAGKCSDTVGVLLHPEIQDIIAEKKLTPTLDRDGAVKMVSWDNQWVSFDDVATWRLKGNIARSQCIEGFMVWAMSQDDSKGTNIKALNQALSRKTPDFPEFTPKEKPVPVLPSMAAKLCRWTSCFEGCPSGFKEVQRDGHKEIMMDTSICSDQYDNLGFSRLCCPSSGTLPTCTWRGHKNSGNCQPGCNPGEVEVGSLRTGCKKNWQSACCTSSDVTKAYGTCLWSGCTKDYDNICTNKAIATSAQGWGGHQSCKNGEARALCCPNPAPTEFTNDCKWVPKNGHLKGGGLDNICEGACPQDSIKLSLSIGFHLVPGRETACFGYNAFCCADPKPIVIRDPGEDDTFGSSQAKEFKLLISKYMDNPTCPATILEPTIHDAYGGAGKKRDLQSEAQQYEILQGRATDCTLANWEKMLAYATLMFSMLQAGFDGIRSVWNNDFAGHYDSEYEFLQIQDYLFDYPWLDTRAHLEYVLLNPLSAGQGMRNARRAGTQLCRLTTTRRRELTIGGGGRGSEVSKRVVWPMNSDPSDTPNLSTILDGVLNGDLSLHYARWQYAWGQESNAPPGPFLELAYWIGPRPGVATTGDTAYDRYRDTRQRGAEWGTDQWVVFHMHINPRDPDWLTRVGGRTYMGVPGFRIFHGQQARPFNQEEGAWRVDGSLASPYTARNGWDCPEDEGYWYVGLPDVPSDPLLLQMQRWGERLYNDGYVAGIGLRLIVEPPTGDYDTELNPENPGYVVRPPRGYTSAAGNLNPYELNFLIERGSYSFVTAPHPPPPSKK</sequence>
<dbReference type="SUPFAM" id="SSF54556">
    <property type="entry name" value="Chitinase insertion domain"/>
    <property type="match status" value="1"/>
</dbReference>
<dbReference type="GO" id="GO:0008843">
    <property type="term" value="F:endochitinase activity"/>
    <property type="evidence" value="ECO:0007669"/>
    <property type="project" value="UniProtKB-EC"/>
</dbReference>
<dbReference type="EMBL" id="LFIV01000035">
    <property type="protein sequence ID" value="KZL74200.1"/>
    <property type="molecule type" value="Genomic_DNA"/>
</dbReference>
<dbReference type="CDD" id="cd00035">
    <property type="entry name" value="ChtBD1"/>
    <property type="match status" value="1"/>
</dbReference>
<dbReference type="GO" id="GO:0005576">
    <property type="term" value="C:extracellular region"/>
    <property type="evidence" value="ECO:0007669"/>
    <property type="project" value="UniProtKB-SubCell"/>
</dbReference>
<dbReference type="STRING" id="708197.A0A166V5S5"/>
<dbReference type="Pfam" id="PF00704">
    <property type="entry name" value="Glyco_hydro_18"/>
    <property type="match status" value="1"/>
</dbReference>
<keyword evidence="14" id="KW-0732">Signal</keyword>
<evidence type="ECO:0000256" key="2">
    <source>
        <dbReference type="ARBA" id="ARBA00004613"/>
    </source>
</evidence>
<evidence type="ECO:0000256" key="10">
    <source>
        <dbReference type="ARBA" id="ARBA00023295"/>
    </source>
</evidence>
<evidence type="ECO:0000256" key="11">
    <source>
        <dbReference type="ARBA" id="ARBA00023326"/>
    </source>
</evidence>
<proteinExistence type="inferred from homology"/>
<feature type="chain" id="PRO_5007880983" description="chitinase" evidence="14">
    <location>
        <begin position="28"/>
        <end position="1161"/>
    </location>
</feature>
<dbReference type="Pfam" id="PF00187">
    <property type="entry name" value="Chitin_bind_1"/>
    <property type="match status" value="1"/>
</dbReference>
<dbReference type="InterPro" id="IPR018371">
    <property type="entry name" value="Chitin-binding_1_CS"/>
</dbReference>
<comment type="catalytic activity">
    <reaction evidence="1">
        <text>Random endo-hydrolysis of N-acetyl-beta-D-glucosaminide (1-&gt;4)-beta-linkages in chitin and chitodextrins.</text>
        <dbReference type="EC" id="3.2.1.14"/>
    </reaction>
</comment>
<dbReference type="GO" id="GO:0000272">
    <property type="term" value="P:polysaccharide catabolic process"/>
    <property type="evidence" value="ECO:0007669"/>
    <property type="project" value="UniProtKB-KW"/>
</dbReference>
<organism evidence="17 18">
    <name type="scientific">Colletotrichum tofieldiae</name>
    <dbReference type="NCBI Taxonomy" id="708197"/>
    <lineage>
        <taxon>Eukaryota</taxon>
        <taxon>Fungi</taxon>
        <taxon>Dikarya</taxon>
        <taxon>Ascomycota</taxon>
        <taxon>Pezizomycotina</taxon>
        <taxon>Sordariomycetes</taxon>
        <taxon>Hypocreomycetidae</taxon>
        <taxon>Glomerellales</taxon>
        <taxon>Glomerellaceae</taxon>
        <taxon>Colletotrichum</taxon>
        <taxon>Colletotrichum spaethianum species complex</taxon>
    </lineage>
</organism>
<comment type="similarity">
    <text evidence="3">Belongs to the glycosyl hydrolase 18 family. Chitinase class V subfamily.</text>
</comment>
<dbReference type="PROSITE" id="PS50941">
    <property type="entry name" value="CHIT_BIND_I_2"/>
    <property type="match status" value="2"/>
</dbReference>
<dbReference type="PROSITE" id="PS01095">
    <property type="entry name" value="GH18_1"/>
    <property type="match status" value="1"/>
</dbReference>
<dbReference type="SMART" id="SM00270">
    <property type="entry name" value="ChtBD1"/>
    <property type="match status" value="2"/>
</dbReference>
<evidence type="ECO:0000313" key="18">
    <source>
        <dbReference type="Proteomes" id="UP000076552"/>
    </source>
</evidence>
<keyword evidence="12" id="KW-1015">Disulfide bond</keyword>
<dbReference type="SUPFAM" id="SSF51445">
    <property type="entry name" value="(Trans)glycosidases"/>
    <property type="match status" value="1"/>
</dbReference>
<dbReference type="Proteomes" id="UP000076552">
    <property type="component" value="Unassembled WGS sequence"/>
</dbReference>
<evidence type="ECO:0000259" key="15">
    <source>
        <dbReference type="PROSITE" id="PS50941"/>
    </source>
</evidence>
<evidence type="ECO:0000256" key="5">
    <source>
        <dbReference type="ARBA" id="ARBA00022525"/>
    </source>
</evidence>
<evidence type="ECO:0000256" key="7">
    <source>
        <dbReference type="ARBA" id="ARBA00022801"/>
    </source>
</evidence>
<dbReference type="PANTHER" id="PTHR11177">
    <property type="entry name" value="CHITINASE"/>
    <property type="match status" value="1"/>
</dbReference>